<protein>
    <recommendedName>
        <fullName evidence="2">C2H2-type domain-containing protein</fullName>
    </recommendedName>
</protein>
<dbReference type="EMBL" id="JWZT01002658">
    <property type="protein sequence ID" value="KII68985.1"/>
    <property type="molecule type" value="Genomic_DNA"/>
</dbReference>
<keyword evidence="1" id="KW-0479">Metal-binding</keyword>
<organism evidence="3 4">
    <name type="scientific">Thelohanellus kitauei</name>
    <name type="common">Myxosporean</name>
    <dbReference type="NCBI Taxonomy" id="669202"/>
    <lineage>
        <taxon>Eukaryota</taxon>
        <taxon>Metazoa</taxon>
        <taxon>Cnidaria</taxon>
        <taxon>Myxozoa</taxon>
        <taxon>Myxosporea</taxon>
        <taxon>Bivalvulida</taxon>
        <taxon>Platysporina</taxon>
        <taxon>Myxobolidae</taxon>
        <taxon>Thelohanellus</taxon>
    </lineage>
</organism>
<evidence type="ECO:0000313" key="4">
    <source>
        <dbReference type="Proteomes" id="UP000031668"/>
    </source>
</evidence>
<dbReference type="SMART" id="SM00355">
    <property type="entry name" value="ZnF_C2H2"/>
    <property type="match status" value="1"/>
</dbReference>
<evidence type="ECO:0000259" key="2">
    <source>
        <dbReference type="PROSITE" id="PS50157"/>
    </source>
</evidence>
<dbReference type="Gene3D" id="3.30.160.60">
    <property type="entry name" value="Classic Zinc Finger"/>
    <property type="match status" value="1"/>
</dbReference>
<dbReference type="InterPro" id="IPR013087">
    <property type="entry name" value="Znf_C2H2_type"/>
</dbReference>
<evidence type="ECO:0000313" key="3">
    <source>
        <dbReference type="EMBL" id="KII68985.1"/>
    </source>
</evidence>
<proteinExistence type="predicted"/>
<dbReference type="AlphaFoldDB" id="A0A0C2MXT4"/>
<dbReference type="InterPro" id="IPR036236">
    <property type="entry name" value="Znf_C2H2_sf"/>
</dbReference>
<dbReference type="OrthoDB" id="6365676at2759"/>
<accession>A0A0C2MXT4</accession>
<dbReference type="SUPFAM" id="SSF57667">
    <property type="entry name" value="beta-beta-alpha zinc fingers"/>
    <property type="match status" value="1"/>
</dbReference>
<keyword evidence="1" id="KW-0862">Zinc</keyword>
<keyword evidence="4" id="KW-1185">Reference proteome</keyword>
<reference evidence="3 4" key="1">
    <citation type="journal article" date="2014" name="Genome Biol. Evol.">
        <title>The genome of the myxosporean Thelohanellus kitauei shows adaptations to nutrient acquisition within its fish host.</title>
        <authorList>
            <person name="Yang Y."/>
            <person name="Xiong J."/>
            <person name="Zhou Z."/>
            <person name="Huo F."/>
            <person name="Miao W."/>
            <person name="Ran C."/>
            <person name="Liu Y."/>
            <person name="Zhang J."/>
            <person name="Feng J."/>
            <person name="Wang M."/>
            <person name="Wang M."/>
            <person name="Wang L."/>
            <person name="Yao B."/>
        </authorList>
    </citation>
    <scope>NUCLEOTIDE SEQUENCE [LARGE SCALE GENOMIC DNA]</scope>
    <source>
        <strain evidence="3">Wuqing</strain>
    </source>
</reference>
<dbReference type="GO" id="GO:0008270">
    <property type="term" value="F:zinc ion binding"/>
    <property type="evidence" value="ECO:0007669"/>
    <property type="project" value="UniProtKB-KW"/>
</dbReference>
<keyword evidence="1" id="KW-0863">Zinc-finger</keyword>
<dbReference type="PROSITE" id="PS00028">
    <property type="entry name" value="ZINC_FINGER_C2H2_1"/>
    <property type="match status" value="1"/>
</dbReference>
<feature type="domain" description="C2H2-type" evidence="2">
    <location>
        <begin position="191"/>
        <end position="216"/>
    </location>
</feature>
<sequence length="253" mass="29082">MDIYGLKPTSFTLDDALRVSKCDALLIIYRELPQNHVISKENDRSDPQPLNIDENNECEKDILLAKSESSELNLKSNADIQVNVPELPGVTPSGIKHQRYNIYIEYEDKKPHVCYASTDNATDIMFDKHYSYIKEPVEFDEGTIKRNSFKTTQSIPISMDKKSSCEKISVFLKSKADLKDLYLGHCKIKPFKCDVINCNSRFSLKGDLNRHLKQHSLPIGYKFPFCDYFCNQVDTMNQNVVFHKELNQNNTGL</sequence>
<name>A0A0C2MXT4_THEKT</name>
<comment type="caution">
    <text evidence="3">The sequence shown here is derived from an EMBL/GenBank/DDBJ whole genome shotgun (WGS) entry which is preliminary data.</text>
</comment>
<dbReference type="Proteomes" id="UP000031668">
    <property type="component" value="Unassembled WGS sequence"/>
</dbReference>
<gene>
    <name evidence="3" type="ORF">RF11_01550</name>
</gene>
<dbReference type="PROSITE" id="PS50157">
    <property type="entry name" value="ZINC_FINGER_C2H2_2"/>
    <property type="match status" value="1"/>
</dbReference>
<evidence type="ECO:0000256" key="1">
    <source>
        <dbReference type="PROSITE-ProRule" id="PRU00042"/>
    </source>
</evidence>